<dbReference type="PANTHER" id="PTHR16275">
    <property type="entry name" value="COILED-COIL DOMAIN-CONTAINING PROTEIN 40"/>
    <property type="match status" value="1"/>
</dbReference>
<dbReference type="InterPro" id="IPR037386">
    <property type="entry name" value="CCDC40"/>
</dbReference>
<gene>
    <name evidence="3" type="primary">Ccdc40</name>
    <name evidence="3" type="ORF">GALDEA_R07854</name>
</gene>
<feature type="coiled-coil region" evidence="1">
    <location>
        <begin position="143"/>
        <end position="177"/>
    </location>
</feature>
<feature type="coiled-coil region" evidence="1">
    <location>
        <begin position="794"/>
        <end position="821"/>
    </location>
</feature>
<feature type="coiled-coil region" evidence="1">
    <location>
        <begin position="670"/>
        <end position="718"/>
    </location>
</feature>
<evidence type="ECO:0000256" key="1">
    <source>
        <dbReference type="SAM" id="Coils"/>
    </source>
</evidence>
<accession>A0A7K9T202</accession>
<name>A0A7K9T202_9PICI</name>
<dbReference type="PANTHER" id="PTHR16275:SF8">
    <property type="entry name" value="COILED-COIL DOMAIN-CONTAINING PROTEIN 40"/>
    <property type="match status" value="1"/>
</dbReference>
<dbReference type="OrthoDB" id="188741at2759"/>
<protein>
    <submittedName>
        <fullName evidence="3">CCD40 protein</fullName>
    </submittedName>
</protein>
<dbReference type="GO" id="GO:0005576">
    <property type="term" value="C:extracellular region"/>
    <property type="evidence" value="ECO:0007669"/>
    <property type="project" value="GOC"/>
</dbReference>
<organism evidence="3 4">
    <name type="scientific">Galbula dea</name>
    <dbReference type="NCBI Taxonomy" id="1109041"/>
    <lineage>
        <taxon>Eukaryota</taxon>
        <taxon>Metazoa</taxon>
        <taxon>Chordata</taxon>
        <taxon>Craniata</taxon>
        <taxon>Vertebrata</taxon>
        <taxon>Euteleostomi</taxon>
        <taxon>Archelosauria</taxon>
        <taxon>Archosauria</taxon>
        <taxon>Dinosauria</taxon>
        <taxon>Saurischia</taxon>
        <taxon>Theropoda</taxon>
        <taxon>Coelurosauria</taxon>
        <taxon>Aves</taxon>
        <taxon>Neognathae</taxon>
        <taxon>Neoaves</taxon>
        <taxon>Telluraves</taxon>
        <taxon>Coraciimorphae</taxon>
        <taxon>Piciformes</taxon>
        <taxon>Galbulidae</taxon>
        <taxon>Galbula</taxon>
    </lineage>
</organism>
<dbReference type="EMBL" id="VWZX01005784">
    <property type="protein sequence ID" value="NXI41681.1"/>
    <property type="molecule type" value="Genomic_DNA"/>
</dbReference>
<dbReference type="GO" id="GO:0035082">
    <property type="term" value="P:axoneme assembly"/>
    <property type="evidence" value="ECO:0007669"/>
    <property type="project" value="InterPro"/>
</dbReference>
<reference evidence="3 4" key="1">
    <citation type="submission" date="2019-09" db="EMBL/GenBank/DDBJ databases">
        <title>Bird 10,000 Genomes (B10K) Project - Family phase.</title>
        <authorList>
            <person name="Zhang G."/>
        </authorList>
    </citation>
    <scope>NUCLEOTIDE SEQUENCE [LARGE SCALE GENOMIC DNA]</scope>
    <source>
        <strain evidence="3">B10K-DU-001-62</strain>
        <tissue evidence="3">Muscle</tissue>
    </source>
</reference>
<evidence type="ECO:0000313" key="4">
    <source>
        <dbReference type="Proteomes" id="UP000566440"/>
    </source>
</evidence>
<feature type="region of interest" description="Disordered" evidence="2">
    <location>
        <begin position="1"/>
        <end position="84"/>
    </location>
</feature>
<feature type="compositionally biased region" description="Basic and acidic residues" evidence="2">
    <location>
        <begin position="1"/>
        <end position="12"/>
    </location>
</feature>
<dbReference type="AlphaFoldDB" id="A0A7K9T202"/>
<dbReference type="Proteomes" id="UP000566440">
    <property type="component" value="Unassembled WGS sequence"/>
</dbReference>
<feature type="non-terminal residue" evidence="3">
    <location>
        <position position="947"/>
    </location>
</feature>
<feature type="compositionally biased region" description="Basic and acidic residues" evidence="2">
    <location>
        <begin position="51"/>
        <end position="84"/>
    </location>
</feature>
<comment type="caution">
    <text evidence="3">The sequence shown here is derived from an EMBL/GenBank/DDBJ whole genome shotgun (WGS) entry which is preliminary data.</text>
</comment>
<keyword evidence="1" id="KW-0175">Coiled coil</keyword>
<feature type="coiled-coil region" evidence="1">
    <location>
        <begin position="395"/>
        <end position="478"/>
    </location>
</feature>
<evidence type="ECO:0000256" key="2">
    <source>
        <dbReference type="SAM" id="MobiDB-lite"/>
    </source>
</evidence>
<dbReference type="GO" id="GO:0060287">
    <property type="term" value="P:epithelial cilium movement involved in determination of left/right asymmetry"/>
    <property type="evidence" value="ECO:0007669"/>
    <property type="project" value="TreeGrafter"/>
</dbReference>
<feature type="coiled-coil region" evidence="1">
    <location>
        <begin position="220"/>
        <end position="352"/>
    </location>
</feature>
<feature type="compositionally biased region" description="Polar residues" evidence="2">
    <location>
        <begin position="31"/>
        <end position="47"/>
    </location>
</feature>
<proteinExistence type="predicted"/>
<feature type="non-terminal residue" evidence="3">
    <location>
        <position position="1"/>
    </location>
</feature>
<keyword evidence="4" id="KW-1185">Reference proteome</keyword>
<dbReference type="GO" id="GO:0001947">
    <property type="term" value="P:heart looping"/>
    <property type="evidence" value="ECO:0007669"/>
    <property type="project" value="TreeGrafter"/>
</dbReference>
<dbReference type="GO" id="GO:0005929">
    <property type="term" value="C:cilium"/>
    <property type="evidence" value="ECO:0007669"/>
    <property type="project" value="TreeGrafter"/>
</dbReference>
<sequence>ELLDMEEPKTDRGSPSLPSGAPLQAFALSGELNSSAETESALQQFGQLTGEHGDQRQDEECQQHRDEEPELSRSGETVKDRKPVVLDPEHPLVLRFQATLKDLLTKEIEKVNLKLQELRPAAKQAKARVEEVGVTLYGEQQKLAQLQVELEKSNGRLAEVAAARQQVEGKVKELRHTTEKMHRIREEESKKVSAMQIQADHLALRLLCMQSMAQGVHHNLVLMKQSAKKVEAEKVQAEVEKKKQDLLLDRLTRRAYELQEEIALYEAQTLAQAENTKVIRQTVNEARMEVEAITMEKKRLMEHWKNTLAAVKQRDEAYNAAQELLSKYRHDLKSLEADIRDCKRLIRKEEEKNELLVTILSRCQKEASRTKKRIAQCLSRQEVAKVESSTYARILHETEQAISRTKRERAACQSELLSISKAIEKASRAKEQMENEIAAKLQDETVSSKATKHFSQLVAKLRRRKMDLEQHFSKVEKDMAQVTLDTTQTNCRLAVLQKTLGELEKEIKHVCELIRCRERDIAKSKAMINKKQAEISQHKKKVEMILSQQGGQGLRPLEIEINKLKKQIEECNSEMRTQQKSWLHQQKELVRLTQEQEEQVACLAALKKQIAILQQKKVRVENDIQQERKEQKEIERHMRNMSNELIKLNVLIHKKNQCLEELQCSSIIRENEYLRALKAEEKELVEMQEKLSQMSEEKKRLQNSLLEAKQENMLWQRKIQLVRETRAAVDFEMKHGETRALRAKIHRMKIRYGQLMKQQEKMIRAVEASVPQREAIAMRIEAQKKRDIQKNITRGKFQREIRELRRSIREMQKNTEECDKTNLELKSKIASLSAIFLEKQQAVCRLQAECDALDSETESLQNRKRWNLLQIVAYQTRQKRLQALKEGKYTPLCRTGEGRRKLKQKLLDRLRIINDVVHQVQQEHPEHRRALQWLSYCLESRLGSQKA</sequence>
<feature type="coiled-coil region" evidence="1">
    <location>
        <begin position="521"/>
        <end position="644"/>
    </location>
</feature>
<dbReference type="GO" id="GO:0005737">
    <property type="term" value="C:cytoplasm"/>
    <property type="evidence" value="ECO:0007669"/>
    <property type="project" value="TreeGrafter"/>
</dbReference>
<dbReference type="Pfam" id="PF08647">
    <property type="entry name" value="BRE1"/>
    <property type="match status" value="1"/>
</dbReference>
<evidence type="ECO:0000313" key="3">
    <source>
        <dbReference type="EMBL" id="NXI41681.1"/>
    </source>
</evidence>